<reference evidence="7" key="1">
    <citation type="journal article" date="2023" name="Mol. Phylogenet. Evol.">
        <title>Genome-scale phylogeny and comparative genomics of the fungal order Sordariales.</title>
        <authorList>
            <person name="Hensen N."/>
            <person name="Bonometti L."/>
            <person name="Westerberg I."/>
            <person name="Brannstrom I.O."/>
            <person name="Guillou S."/>
            <person name="Cros-Aarteil S."/>
            <person name="Calhoun S."/>
            <person name="Haridas S."/>
            <person name="Kuo A."/>
            <person name="Mondo S."/>
            <person name="Pangilinan J."/>
            <person name="Riley R."/>
            <person name="LaButti K."/>
            <person name="Andreopoulos B."/>
            <person name="Lipzen A."/>
            <person name="Chen C."/>
            <person name="Yan M."/>
            <person name="Daum C."/>
            <person name="Ng V."/>
            <person name="Clum A."/>
            <person name="Steindorff A."/>
            <person name="Ohm R.A."/>
            <person name="Martin F."/>
            <person name="Silar P."/>
            <person name="Natvig D.O."/>
            <person name="Lalanne C."/>
            <person name="Gautier V."/>
            <person name="Ament-Velasquez S.L."/>
            <person name="Kruys A."/>
            <person name="Hutchinson M.I."/>
            <person name="Powell A.J."/>
            <person name="Barry K."/>
            <person name="Miller A.N."/>
            <person name="Grigoriev I.V."/>
            <person name="Debuchy R."/>
            <person name="Gladieux P."/>
            <person name="Hiltunen Thoren M."/>
            <person name="Johannesson H."/>
        </authorList>
    </citation>
    <scope>NUCLEOTIDE SEQUENCE</scope>
    <source>
        <strain evidence="7">CBS 141.50</strain>
    </source>
</reference>
<protein>
    <submittedName>
        <fullName evidence="7">Uncharacterized protein</fullName>
    </submittedName>
</protein>
<keyword evidence="8" id="KW-1185">Reference proteome</keyword>
<dbReference type="GO" id="GO:0015095">
    <property type="term" value="F:magnesium ion transmembrane transporter activity"/>
    <property type="evidence" value="ECO:0007669"/>
    <property type="project" value="TreeGrafter"/>
</dbReference>
<dbReference type="InterPro" id="IPR045863">
    <property type="entry name" value="CorA_TM1_TM2"/>
</dbReference>
<comment type="subcellular location">
    <subcellularLocation>
        <location evidence="1">Cell membrane</location>
        <topology evidence="1">Multi-pass membrane protein</topology>
    </subcellularLocation>
</comment>
<evidence type="ECO:0000256" key="2">
    <source>
        <dbReference type="ARBA" id="ARBA00022692"/>
    </source>
</evidence>
<dbReference type="Pfam" id="PF01544">
    <property type="entry name" value="CorA"/>
    <property type="match status" value="1"/>
</dbReference>
<dbReference type="Proteomes" id="UP001302676">
    <property type="component" value="Unassembled WGS sequence"/>
</dbReference>
<reference evidence="7" key="2">
    <citation type="submission" date="2023-05" db="EMBL/GenBank/DDBJ databases">
        <authorList>
            <consortium name="Lawrence Berkeley National Laboratory"/>
            <person name="Steindorff A."/>
            <person name="Hensen N."/>
            <person name="Bonometti L."/>
            <person name="Westerberg I."/>
            <person name="Brannstrom I.O."/>
            <person name="Guillou S."/>
            <person name="Cros-Aarteil S."/>
            <person name="Calhoun S."/>
            <person name="Haridas S."/>
            <person name="Kuo A."/>
            <person name="Mondo S."/>
            <person name="Pangilinan J."/>
            <person name="Riley R."/>
            <person name="Labutti K."/>
            <person name="Andreopoulos B."/>
            <person name="Lipzen A."/>
            <person name="Chen C."/>
            <person name="Yanf M."/>
            <person name="Daum C."/>
            <person name="Ng V."/>
            <person name="Clum A."/>
            <person name="Ohm R."/>
            <person name="Martin F."/>
            <person name="Silar P."/>
            <person name="Natvig D."/>
            <person name="Lalanne C."/>
            <person name="Gautier V."/>
            <person name="Ament-Velasquez S.L."/>
            <person name="Kruys A."/>
            <person name="Hutchinson M.I."/>
            <person name="Powell A.J."/>
            <person name="Barry K."/>
            <person name="Miller A.N."/>
            <person name="Grigoriev I.V."/>
            <person name="Debuchy R."/>
            <person name="Gladieux P."/>
            <person name="Thoren M.H."/>
            <person name="Johannesson H."/>
        </authorList>
    </citation>
    <scope>NUCLEOTIDE SEQUENCE</scope>
    <source>
        <strain evidence="7">CBS 141.50</strain>
    </source>
</reference>
<feature type="transmembrane region" description="Helical" evidence="6">
    <location>
        <begin position="602"/>
        <end position="622"/>
    </location>
</feature>
<dbReference type="InterPro" id="IPR002523">
    <property type="entry name" value="MgTranspt_CorA/ZnTranspt_ZntB"/>
</dbReference>
<dbReference type="EMBL" id="MU853555">
    <property type="protein sequence ID" value="KAK4147642.1"/>
    <property type="molecule type" value="Genomic_DNA"/>
</dbReference>
<organism evidence="7 8">
    <name type="scientific">Dichotomopilus funicola</name>
    <dbReference type="NCBI Taxonomy" id="1934379"/>
    <lineage>
        <taxon>Eukaryota</taxon>
        <taxon>Fungi</taxon>
        <taxon>Dikarya</taxon>
        <taxon>Ascomycota</taxon>
        <taxon>Pezizomycotina</taxon>
        <taxon>Sordariomycetes</taxon>
        <taxon>Sordariomycetidae</taxon>
        <taxon>Sordariales</taxon>
        <taxon>Chaetomiaceae</taxon>
        <taxon>Dichotomopilus</taxon>
    </lineage>
</organism>
<dbReference type="GO" id="GO:0015087">
    <property type="term" value="F:cobalt ion transmembrane transporter activity"/>
    <property type="evidence" value="ECO:0007669"/>
    <property type="project" value="TreeGrafter"/>
</dbReference>
<evidence type="ECO:0000256" key="4">
    <source>
        <dbReference type="ARBA" id="ARBA00023136"/>
    </source>
</evidence>
<evidence type="ECO:0000313" key="8">
    <source>
        <dbReference type="Proteomes" id="UP001302676"/>
    </source>
</evidence>
<keyword evidence="3 6" id="KW-1133">Transmembrane helix</keyword>
<dbReference type="Gene3D" id="1.20.58.340">
    <property type="entry name" value="Magnesium transport protein CorA, transmembrane region"/>
    <property type="match status" value="1"/>
</dbReference>
<accession>A0AAN6VAC6</accession>
<gene>
    <name evidence="7" type="ORF">C8A04DRAFT_24189</name>
</gene>
<evidence type="ECO:0000256" key="3">
    <source>
        <dbReference type="ARBA" id="ARBA00022989"/>
    </source>
</evidence>
<evidence type="ECO:0000256" key="6">
    <source>
        <dbReference type="SAM" id="Phobius"/>
    </source>
</evidence>
<dbReference type="GeneID" id="87815633"/>
<feature type="compositionally biased region" description="Polar residues" evidence="5">
    <location>
        <begin position="79"/>
        <end position="90"/>
    </location>
</feature>
<dbReference type="GO" id="GO:0050897">
    <property type="term" value="F:cobalt ion binding"/>
    <property type="evidence" value="ECO:0007669"/>
    <property type="project" value="TreeGrafter"/>
</dbReference>
<feature type="region of interest" description="Disordered" evidence="5">
    <location>
        <begin position="646"/>
        <end position="684"/>
    </location>
</feature>
<evidence type="ECO:0000256" key="5">
    <source>
        <dbReference type="SAM" id="MobiDB-lite"/>
    </source>
</evidence>
<dbReference type="GO" id="GO:0000287">
    <property type="term" value="F:magnesium ion binding"/>
    <property type="evidence" value="ECO:0007669"/>
    <property type="project" value="TreeGrafter"/>
</dbReference>
<keyword evidence="2 6" id="KW-0812">Transmembrane</keyword>
<dbReference type="PANTHER" id="PTHR46494:SF3">
    <property type="entry name" value="ZINC TRANSPORT PROTEIN ZNTB"/>
    <property type="match status" value="1"/>
</dbReference>
<name>A0AAN6VAC6_9PEZI</name>
<dbReference type="PANTHER" id="PTHR46494">
    <property type="entry name" value="CORA FAMILY METAL ION TRANSPORTER (EUROFUNG)"/>
    <property type="match status" value="1"/>
</dbReference>
<feature type="region of interest" description="Disordered" evidence="5">
    <location>
        <begin position="70"/>
        <end position="117"/>
    </location>
</feature>
<keyword evidence="4 6" id="KW-0472">Membrane</keyword>
<proteinExistence type="predicted"/>
<dbReference type="RefSeq" id="XP_062641013.1">
    <property type="nucleotide sequence ID" value="XM_062779020.1"/>
</dbReference>
<dbReference type="GO" id="GO:0005886">
    <property type="term" value="C:plasma membrane"/>
    <property type="evidence" value="ECO:0007669"/>
    <property type="project" value="UniProtKB-SubCell"/>
</dbReference>
<evidence type="ECO:0000313" key="7">
    <source>
        <dbReference type="EMBL" id="KAK4147642.1"/>
    </source>
</evidence>
<sequence length="684" mass="76898">MWTIPVQECQTWFTFVSHFRHYQPLQLQFFQRFRVVRPSHWPQLYRLAVRNEKKIVLDVYVKPRPTLPQPEVLAPLPDTSRSPVPSSHGGQNLLAPGSPQSTQTQQKKRRPSISKTEPSYSGVLAYLGGFTNTVSPTAPPRFFENETIKQYFADLENQMFTKTIFKDRRLYKFVEVADRSAVHDAMDTERRNLELSEPSEDHQRDFDQRVKVFNAADSIFRFFFSPDASVATTGRYWGAVLALVNQPPTGPPDFGPAQSGSRPSGKQVFGVNRRRWATELDMLTSALDDIRSDVLSFGETFANIQESDRARIEAPPVLADAWVHITLALVVFPSDSRRGIALAQRAKSDIWDGIKEIMACGSEPATIKHLAVLPCDLVALMAMKLTNNATANMPSVSDTYGSYLNMIESEVTTGHPDRRNDQKLNLFLQELSIIDWTVDIQISILEGLVRRGESVARNVGAKLAQAETQLNRHHRDREPGQMHLFPYRRIGPPEYDNMTSMADQIFQPNERGDRGPTGFSSVLLQECLRDLSLKKSDLEMMRDTANILKRTNETNLSRTKDRQERAIYAFTIVTIIFLPLSAVSSIFGMNTADIRDMDIGQWVYWATAVPVTAVVMFLGLWFTGELGNFRRWVAARGVEWWGTGKGPGMGPGLDGELDEGLESSRKRGVKGSGALDTGLSSYDG</sequence>
<evidence type="ECO:0000256" key="1">
    <source>
        <dbReference type="ARBA" id="ARBA00004651"/>
    </source>
</evidence>
<dbReference type="AlphaFoldDB" id="A0AAN6VAC6"/>
<comment type="caution">
    <text evidence="7">The sequence shown here is derived from an EMBL/GenBank/DDBJ whole genome shotgun (WGS) entry which is preliminary data.</text>
</comment>
<feature type="transmembrane region" description="Helical" evidence="6">
    <location>
        <begin position="566"/>
        <end position="590"/>
    </location>
</feature>
<dbReference type="SUPFAM" id="SSF144083">
    <property type="entry name" value="Magnesium transport protein CorA, transmembrane region"/>
    <property type="match status" value="1"/>
</dbReference>